<name>A0A2G1DGZ3_9BACT</name>
<evidence type="ECO:0000313" key="2">
    <source>
        <dbReference type="Proteomes" id="UP000221222"/>
    </source>
</evidence>
<dbReference type="SUPFAM" id="SSF69349">
    <property type="entry name" value="Phage fibre proteins"/>
    <property type="match status" value="1"/>
</dbReference>
<comment type="caution">
    <text evidence="1">The sequence shown here is derived from an EMBL/GenBank/DDBJ whole genome shotgun (WGS) entry which is preliminary data.</text>
</comment>
<evidence type="ECO:0000313" key="1">
    <source>
        <dbReference type="EMBL" id="PHO17757.1"/>
    </source>
</evidence>
<gene>
    <name evidence="1" type="ORF">CPU12_09190</name>
</gene>
<organism evidence="1 2">
    <name type="scientific">Malaciobacter molluscorum LMG 25693</name>
    <dbReference type="NCBI Taxonomy" id="870501"/>
    <lineage>
        <taxon>Bacteria</taxon>
        <taxon>Pseudomonadati</taxon>
        <taxon>Campylobacterota</taxon>
        <taxon>Epsilonproteobacteria</taxon>
        <taxon>Campylobacterales</taxon>
        <taxon>Arcobacteraceae</taxon>
        <taxon>Malaciobacter</taxon>
    </lineage>
</organism>
<sequence>KEETIQKDSIITVGEEERKSIKANKILTVEKESITTIKNDCEEHYKQNLETLIKQNEKTYLERDVELRIKNILHKYIQKDVTDKYLQNLFVKIGKELRVDIEDGFHLNTSDLKVQASDNCLFDGANGISFKCGSNILTVDASGIHFNTQNFVDNSANGGVSVEDVINKGAIIDLRANDSFRDYIYDIQEDEYVLRANSSLKDGTKVEASCFILGKEKEILAKEIKTISVENSKLEARFDLDEIIHLNQIPESKIKNIKGIFSWQN</sequence>
<dbReference type="EMBL" id="NXFY01000013">
    <property type="protein sequence ID" value="PHO17757.1"/>
    <property type="molecule type" value="Genomic_DNA"/>
</dbReference>
<proteinExistence type="predicted"/>
<protein>
    <submittedName>
        <fullName evidence="1">Type VI secretion system tip protein VgrG</fullName>
    </submittedName>
</protein>
<accession>A0A2G1DGZ3</accession>
<dbReference type="Proteomes" id="UP000221222">
    <property type="component" value="Unassembled WGS sequence"/>
</dbReference>
<feature type="non-terminal residue" evidence="1">
    <location>
        <position position="1"/>
    </location>
</feature>
<dbReference type="AlphaFoldDB" id="A0A2G1DGZ3"/>
<keyword evidence="2" id="KW-1185">Reference proteome</keyword>
<reference evidence="1 2" key="1">
    <citation type="submission" date="2017-09" db="EMBL/GenBank/DDBJ databases">
        <title>Arcobacter canalis sp. nov., a new species isolated from a water canal contaminated with urban sewage.</title>
        <authorList>
            <person name="Perez-Cataluna A."/>
            <person name="Salas-Masso N."/>
            <person name="Figueras M.J."/>
        </authorList>
    </citation>
    <scope>NUCLEOTIDE SEQUENCE [LARGE SCALE GENOMIC DNA]</scope>
    <source>
        <strain evidence="1 2">F98-3</strain>
    </source>
</reference>